<keyword evidence="4" id="KW-0342">GTP-binding</keyword>
<comment type="similarity">
    <text evidence="2 6">Belongs to the RNase T2 family.</text>
</comment>
<dbReference type="GO" id="GO:0003924">
    <property type="term" value="F:GTPase activity"/>
    <property type="evidence" value="ECO:0007669"/>
    <property type="project" value="InterPro"/>
</dbReference>
<evidence type="ECO:0000256" key="4">
    <source>
        <dbReference type="ARBA" id="ARBA00023134"/>
    </source>
</evidence>
<sequence>MALSSTRLAFLGFSNLVLSQAVQCIYPHGECYELKLQKCNGSTSWTLHGLWPEWQNECEGPDFDENVLKDIHDEMEKKWPSCPEYGESEQEFWSHEWKKHGTCSGMGQLEYFKKALQMRDEYMNKCSKEGNLLGCSVCFGKNLTSQETCVGKTTLIVKFVDEIVKTDKFTSTLGIDYKTKMLWMRGKRVKLQIWDTAGQERFQTITQQYYRSAMGILMVYDVTSEASFENIARWNDQISKHADKEVQRILVGNKADAEDIAVSLSRGQELAEKYGIPFVETSAYLGENVNEARMVAICLGQGLTMELSEMQLQPLQDEPFIPDSLSLLKDRWASKAKGLLRSAVRSFQRISGALRVAAGLLTPAVLQFNLGIAAASRANGKQNGLPENPHHDRISREAIDDLHEVNFNKEPTRLWGQVKATKYGGIERIDGVSTLWTAGDYWNVDSNIMKWGKHEVRRNGACANHDVHRHDQITKLVLPPKPGDTRPLRYCVSGVVSPDCCFLEAWGFDLGLRDRQGNNTTLWKPAGSNEMAWKLSLDADEEDL</sequence>
<dbReference type="NCBIfam" id="TIGR00231">
    <property type="entry name" value="small_GTP"/>
    <property type="match status" value="1"/>
</dbReference>
<keyword evidence="11" id="KW-1185">Reference proteome</keyword>
<dbReference type="GO" id="GO:0033897">
    <property type="term" value="F:ribonuclease T2 activity"/>
    <property type="evidence" value="ECO:0007669"/>
    <property type="project" value="InterPro"/>
</dbReference>
<proteinExistence type="inferred from homology"/>
<evidence type="ECO:0000256" key="5">
    <source>
        <dbReference type="ARBA" id="ARBA00023288"/>
    </source>
</evidence>
<dbReference type="SMART" id="SM00174">
    <property type="entry name" value="RHO"/>
    <property type="match status" value="1"/>
</dbReference>
<dbReference type="PRINTS" id="PR00449">
    <property type="entry name" value="RASTRNSFRMNG"/>
</dbReference>
<dbReference type="Gene3D" id="3.40.50.300">
    <property type="entry name" value="P-loop containing nucleotide triphosphate hydrolases"/>
    <property type="match status" value="1"/>
</dbReference>
<evidence type="ECO:0000313" key="10">
    <source>
        <dbReference type="EMBL" id="CAL4802299.1"/>
    </source>
</evidence>
<keyword evidence="5" id="KW-0449">Lipoprotein</keyword>
<dbReference type="InterPro" id="IPR027417">
    <property type="entry name" value="P-loop_NTPase"/>
</dbReference>
<reference evidence="8" key="1">
    <citation type="submission" date="2022-10" db="EMBL/GenBank/DDBJ databases">
        <authorList>
            <person name="Chen Y."/>
            <person name="Dougan E. K."/>
            <person name="Chan C."/>
            <person name="Rhodes N."/>
            <person name="Thang M."/>
        </authorList>
    </citation>
    <scope>NUCLEOTIDE SEQUENCE</scope>
</reference>
<dbReference type="SMART" id="SM00176">
    <property type="entry name" value="RAN"/>
    <property type="match status" value="1"/>
</dbReference>
<dbReference type="PROSITE" id="PS51419">
    <property type="entry name" value="RAB"/>
    <property type="match status" value="1"/>
</dbReference>
<dbReference type="EMBL" id="CAMXCT010006511">
    <property type="protein sequence ID" value="CAI4014987.1"/>
    <property type="molecule type" value="Genomic_DNA"/>
</dbReference>
<accession>A0A9P1DT52</accession>
<dbReference type="Pfam" id="PF00445">
    <property type="entry name" value="Ribonuclease_T2"/>
    <property type="match status" value="1"/>
</dbReference>
<dbReference type="PROSITE" id="PS51420">
    <property type="entry name" value="RHO"/>
    <property type="match status" value="1"/>
</dbReference>
<comment type="caution">
    <text evidence="8">The sequence shown here is derived from an EMBL/GenBank/DDBJ whole genome shotgun (WGS) entry which is preliminary data.</text>
</comment>
<evidence type="ECO:0000313" key="9">
    <source>
        <dbReference type="EMBL" id="CAL1168362.1"/>
    </source>
</evidence>
<dbReference type="PROSITE" id="PS00531">
    <property type="entry name" value="RNASE_T2_2"/>
    <property type="match status" value="1"/>
</dbReference>
<evidence type="ECO:0000256" key="3">
    <source>
        <dbReference type="ARBA" id="ARBA00022741"/>
    </source>
</evidence>
<evidence type="ECO:0000256" key="2">
    <source>
        <dbReference type="ARBA" id="ARBA00007469"/>
    </source>
</evidence>
<dbReference type="InterPro" id="IPR036430">
    <property type="entry name" value="RNase_T2-like_sf"/>
</dbReference>
<evidence type="ECO:0000313" key="11">
    <source>
        <dbReference type="Proteomes" id="UP001152797"/>
    </source>
</evidence>
<dbReference type="InterPro" id="IPR001568">
    <property type="entry name" value="RNase_T2-like"/>
</dbReference>
<keyword evidence="3" id="KW-0547">Nucleotide-binding</keyword>
<dbReference type="InterPro" id="IPR001806">
    <property type="entry name" value="Small_GTPase"/>
</dbReference>
<dbReference type="InterPro" id="IPR050305">
    <property type="entry name" value="Small_GTPase_Rab"/>
</dbReference>
<evidence type="ECO:0000256" key="6">
    <source>
        <dbReference type="RuleBase" id="RU004328"/>
    </source>
</evidence>
<dbReference type="OrthoDB" id="435754at2759"/>
<organism evidence="8">
    <name type="scientific">Cladocopium goreaui</name>
    <dbReference type="NCBI Taxonomy" id="2562237"/>
    <lineage>
        <taxon>Eukaryota</taxon>
        <taxon>Sar</taxon>
        <taxon>Alveolata</taxon>
        <taxon>Dinophyceae</taxon>
        <taxon>Suessiales</taxon>
        <taxon>Symbiodiniaceae</taxon>
        <taxon>Cladocopium</taxon>
    </lineage>
</organism>
<protein>
    <submittedName>
        <fullName evidence="10">Ras-related protein RABE1c (AtRABE1c) (Ras-related protein Ara-3) (Ras-related protein Rab8A) (AtRab8A)</fullName>
    </submittedName>
</protein>
<dbReference type="PANTHER" id="PTHR47980">
    <property type="entry name" value="LD44762P"/>
    <property type="match status" value="1"/>
</dbReference>
<dbReference type="SMART" id="SM00173">
    <property type="entry name" value="RAS"/>
    <property type="match status" value="1"/>
</dbReference>
<dbReference type="EMBL" id="CAMXCT020006511">
    <property type="protein sequence ID" value="CAL1168362.1"/>
    <property type="molecule type" value="Genomic_DNA"/>
</dbReference>
<name>A0A9P1DT52_9DINO</name>
<dbReference type="FunFam" id="3.40.50.300:FF:001447">
    <property type="entry name" value="Ras-related protein Rab-1B"/>
    <property type="match status" value="1"/>
</dbReference>
<dbReference type="SMART" id="SM00175">
    <property type="entry name" value="RAB"/>
    <property type="match status" value="1"/>
</dbReference>
<dbReference type="Gene3D" id="3.90.730.10">
    <property type="entry name" value="Ribonuclease T2-like"/>
    <property type="match status" value="1"/>
</dbReference>
<dbReference type="SUPFAM" id="SSF55895">
    <property type="entry name" value="Ribonuclease Rh-like"/>
    <property type="match status" value="1"/>
</dbReference>
<dbReference type="Proteomes" id="UP001152797">
    <property type="component" value="Unassembled WGS sequence"/>
</dbReference>
<dbReference type="InterPro" id="IPR033130">
    <property type="entry name" value="RNase_T2_His_AS_2"/>
</dbReference>
<dbReference type="AlphaFoldDB" id="A0A9P1DT52"/>
<gene>
    <name evidence="8" type="ORF">C1SCF055_LOCUS39843</name>
</gene>
<dbReference type="Pfam" id="PF00071">
    <property type="entry name" value="Ras"/>
    <property type="match status" value="1"/>
</dbReference>
<reference evidence="9" key="2">
    <citation type="submission" date="2024-04" db="EMBL/GenBank/DDBJ databases">
        <authorList>
            <person name="Chen Y."/>
            <person name="Shah S."/>
            <person name="Dougan E. K."/>
            <person name="Thang M."/>
            <person name="Chan C."/>
        </authorList>
    </citation>
    <scope>NUCLEOTIDE SEQUENCE [LARGE SCALE GENOMIC DNA]</scope>
</reference>
<keyword evidence="7" id="KW-0732">Signal</keyword>
<evidence type="ECO:0000313" key="8">
    <source>
        <dbReference type="EMBL" id="CAI4014987.1"/>
    </source>
</evidence>
<dbReference type="InterPro" id="IPR005225">
    <property type="entry name" value="Small_GTP-bd"/>
</dbReference>
<dbReference type="GO" id="GO:0003723">
    <property type="term" value="F:RNA binding"/>
    <property type="evidence" value="ECO:0007669"/>
    <property type="project" value="InterPro"/>
</dbReference>
<evidence type="ECO:0000256" key="7">
    <source>
        <dbReference type="SAM" id="SignalP"/>
    </source>
</evidence>
<evidence type="ECO:0000256" key="1">
    <source>
        <dbReference type="ARBA" id="ARBA00006270"/>
    </source>
</evidence>
<dbReference type="GO" id="GO:0005525">
    <property type="term" value="F:GTP binding"/>
    <property type="evidence" value="ECO:0007669"/>
    <property type="project" value="UniProtKB-KW"/>
</dbReference>
<dbReference type="EMBL" id="CAMXCT030006511">
    <property type="protein sequence ID" value="CAL4802299.1"/>
    <property type="molecule type" value="Genomic_DNA"/>
</dbReference>
<dbReference type="PROSITE" id="PS00530">
    <property type="entry name" value="RNASE_T2_1"/>
    <property type="match status" value="1"/>
</dbReference>
<comment type="similarity">
    <text evidence="1">Belongs to the small GTPase superfamily. Rab family.</text>
</comment>
<feature type="chain" id="PRO_5043271637" evidence="7">
    <location>
        <begin position="25"/>
        <end position="544"/>
    </location>
</feature>
<feature type="signal peptide" evidence="7">
    <location>
        <begin position="1"/>
        <end position="24"/>
    </location>
</feature>
<dbReference type="SUPFAM" id="SSF52540">
    <property type="entry name" value="P-loop containing nucleoside triphosphate hydrolases"/>
    <property type="match status" value="1"/>
</dbReference>
<dbReference type="PROSITE" id="PS51421">
    <property type="entry name" value="RAS"/>
    <property type="match status" value="1"/>
</dbReference>
<dbReference type="InterPro" id="IPR018188">
    <property type="entry name" value="RNase_T2_His_AS_1"/>
</dbReference>